<dbReference type="RefSeq" id="WP_111738240.1">
    <property type="nucleotide sequence ID" value="NZ_AACKKR020000021.1"/>
</dbReference>
<evidence type="ECO:0000313" key="1">
    <source>
        <dbReference type="EMBL" id="EAI5408321.1"/>
    </source>
</evidence>
<evidence type="ECO:0008006" key="5">
    <source>
        <dbReference type="Google" id="ProtNLM"/>
    </source>
</evidence>
<sequence length="448" mass="52910">MSKIFIYPSGINAKILAFHIEKLYNKQPIFIDDSDYETSLENRKKIIKKDDIILLASKTHEQNLISNLEKFAIANYCDGISLIAKKLNEIYKNKFGYSIGVILEKNINDKYLNIPYNGYELNSQIVYFTQNQTAYKEAKKRFKNVVMASSWWLSYFDFVTCYISSDYQLGYNMPDVKTFVLGNYYYVGAFHDFYHSKEDIYEKIGFMASRMDSFTLAHAKEFYETLKPAFSKFNNGGGLLKLGYKSIENDMKNYSWTQHTDTIIIPITENKRYGFKDMLVKFAKILLENGFRVLFKAHYQHKELLNTYEKDIQNLSEYQNFVLYTKPHLSLDELKRSITLVEFRSSLNYTYALITKKPSILLIPPSITKNRTNLKNNFYNKNLHIELTDLNSALQMVKILQNDSNVQKLHKKMIEYYIQNEMYSYDDILEFIQNYHLKQLKLRKNLLD</sequence>
<evidence type="ECO:0000313" key="4">
    <source>
        <dbReference type="Proteomes" id="UP000557842"/>
    </source>
</evidence>
<dbReference type="AlphaFoldDB" id="A0A5L4L6N3"/>
<dbReference type="EMBL" id="AABQDW010000010">
    <property type="protein sequence ID" value="EAI5408321.1"/>
    <property type="molecule type" value="Genomic_DNA"/>
</dbReference>
<dbReference type="Proteomes" id="UP000557842">
    <property type="component" value="Unassembled WGS sequence"/>
</dbReference>
<name>A0A5L4L6N3_CAMFE</name>
<protein>
    <recommendedName>
        <fullName evidence="5">CDP-Glycerol:Poly(Glycerophosphate) glycerophosphotransferase</fullName>
    </recommendedName>
</protein>
<gene>
    <name evidence="2" type="ORF">AAH17_07785</name>
    <name evidence="3" type="ORF">AAH24_07250</name>
    <name evidence="1" type="ORF">BVH53_06375</name>
</gene>
<organism evidence="3">
    <name type="scientific">Campylobacter fetus</name>
    <dbReference type="NCBI Taxonomy" id="196"/>
    <lineage>
        <taxon>Bacteria</taxon>
        <taxon>Pseudomonadati</taxon>
        <taxon>Campylobacterota</taxon>
        <taxon>Epsilonproteobacteria</taxon>
        <taxon>Campylobacterales</taxon>
        <taxon>Campylobacteraceae</taxon>
        <taxon>Campylobacter</taxon>
    </lineage>
</organism>
<accession>A0A5L4L6N3</accession>
<evidence type="ECO:0000313" key="3">
    <source>
        <dbReference type="EMBL" id="EAK0469153.1"/>
    </source>
</evidence>
<dbReference type="EMBL" id="AACCXM010000006">
    <property type="protein sequence ID" value="EAK0469153.1"/>
    <property type="molecule type" value="Genomic_DNA"/>
</dbReference>
<reference evidence="3 4" key="1">
    <citation type="submission" date="2018-05" db="EMBL/GenBank/DDBJ databases">
        <authorList>
            <consortium name="PulseNet: The National Subtyping Network for Foodborne Disease Surveillance"/>
            <person name="Tarr C.L."/>
            <person name="Trees E."/>
            <person name="Katz L.S."/>
            <person name="Carleton-Romer H.A."/>
            <person name="Stroika S."/>
            <person name="Kucerova Z."/>
            <person name="Roache K.F."/>
            <person name="Sabol A.L."/>
            <person name="Besser J."/>
            <person name="Gerner-Smidt P."/>
        </authorList>
    </citation>
    <scope>NUCLEOTIDE SEQUENCE</scope>
    <source>
        <strain evidence="2">2014D-0197</strain>
        <strain evidence="1 4">2016D-0221</strain>
        <strain evidence="3">D4313</strain>
    </source>
</reference>
<evidence type="ECO:0000313" key="2">
    <source>
        <dbReference type="EMBL" id="EAK0453547.1"/>
    </source>
</evidence>
<comment type="caution">
    <text evidence="3">The sequence shown here is derived from an EMBL/GenBank/DDBJ whole genome shotgun (WGS) entry which is preliminary data.</text>
</comment>
<dbReference type="EMBL" id="AACCXK010000015">
    <property type="protein sequence ID" value="EAK0453547.1"/>
    <property type="molecule type" value="Genomic_DNA"/>
</dbReference>
<proteinExistence type="predicted"/>